<comment type="caution">
    <text evidence="5">The sequence shown here is derived from an EMBL/GenBank/DDBJ whole genome shotgun (WGS) entry which is preliminary data.</text>
</comment>
<evidence type="ECO:0000256" key="2">
    <source>
        <dbReference type="ARBA" id="ARBA00022676"/>
    </source>
</evidence>
<dbReference type="InterPro" id="IPR029044">
    <property type="entry name" value="Nucleotide-diphossugar_trans"/>
</dbReference>
<evidence type="ECO:0000256" key="3">
    <source>
        <dbReference type="ARBA" id="ARBA00022679"/>
    </source>
</evidence>
<evidence type="ECO:0000259" key="4">
    <source>
        <dbReference type="Pfam" id="PF00535"/>
    </source>
</evidence>
<dbReference type="InterPro" id="IPR001173">
    <property type="entry name" value="Glyco_trans_2-like"/>
</dbReference>
<dbReference type="Pfam" id="PF00535">
    <property type="entry name" value="Glycos_transf_2"/>
    <property type="match status" value="1"/>
</dbReference>
<keyword evidence="2 5" id="KW-0328">Glycosyltransferase</keyword>
<evidence type="ECO:0000256" key="1">
    <source>
        <dbReference type="ARBA" id="ARBA00006739"/>
    </source>
</evidence>
<dbReference type="PANTHER" id="PTHR43398:SF1">
    <property type="entry name" value="DOLICHOL-PHOSPHATE MANNOSYLTRANSFERASE SUBUNIT 1"/>
    <property type="match status" value="1"/>
</dbReference>
<protein>
    <submittedName>
        <fullName evidence="5">Dolichol-phosphate mannosyltransferase</fullName>
    </submittedName>
</protein>
<keyword evidence="3 5" id="KW-0808">Transferase</keyword>
<reference evidence="5 6" key="1">
    <citation type="submission" date="2019-01" db="EMBL/GenBank/DDBJ databases">
        <title>Sequencing the genomes of 1000 actinobacteria strains.</title>
        <authorList>
            <person name="Klenk H.-P."/>
        </authorList>
    </citation>
    <scope>NUCLEOTIDE SEQUENCE [LARGE SCALE GENOMIC DNA]</scope>
    <source>
        <strain evidence="5 6">DSM 43925</strain>
    </source>
</reference>
<dbReference type="OrthoDB" id="9810303at2"/>
<accession>A0A438MFK8</accession>
<gene>
    <name evidence="5" type="ORF">EDD27_7315</name>
</gene>
<dbReference type="Proteomes" id="UP000284824">
    <property type="component" value="Unassembled WGS sequence"/>
</dbReference>
<evidence type="ECO:0000313" key="5">
    <source>
        <dbReference type="EMBL" id="RVX44573.1"/>
    </source>
</evidence>
<dbReference type="AlphaFoldDB" id="A0A438MFK8"/>
<dbReference type="PANTHER" id="PTHR43398">
    <property type="entry name" value="DOLICHOL-PHOSPHATE MANNOSYLTRANSFERASE SUBUNIT 1"/>
    <property type="match status" value="1"/>
</dbReference>
<feature type="domain" description="Glycosyltransferase 2-like" evidence="4">
    <location>
        <begin position="13"/>
        <end position="181"/>
    </location>
</feature>
<comment type="similarity">
    <text evidence="1">Belongs to the glycosyltransferase 2 family.</text>
</comment>
<dbReference type="EMBL" id="SAUN01000001">
    <property type="protein sequence ID" value="RVX44573.1"/>
    <property type="molecule type" value="Genomic_DNA"/>
</dbReference>
<dbReference type="GO" id="GO:0009247">
    <property type="term" value="P:glycolipid biosynthetic process"/>
    <property type="evidence" value="ECO:0007669"/>
    <property type="project" value="TreeGrafter"/>
</dbReference>
<dbReference type="Gene3D" id="3.90.550.10">
    <property type="entry name" value="Spore Coat Polysaccharide Biosynthesis Protein SpsA, Chain A"/>
    <property type="match status" value="1"/>
</dbReference>
<organism evidence="5 6">
    <name type="scientific">Nonomuraea polychroma</name>
    <dbReference type="NCBI Taxonomy" id="46176"/>
    <lineage>
        <taxon>Bacteria</taxon>
        <taxon>Bacillati</taxon>
        <taxon>Actinomycetota</taxon>
        <taxon>Actinomycetes</taxon>
        <taxon>Streptosporangiales</taxon>
        <taxon>Streptosporangiaceae</taxon>
        <taxon>Nonomuraea</taxon>
    </lineage>
</organism>
<proteinExistence type="inferred from homology"/>
<dbReference type="GO" id="GO:0016020">
    <property type="term" value="C:membrane"/>
    <property type="evidence" value="ECO:0007669"/>
    <property type="project" value="GOC"/>
</dbReference>
<evidence type="ECO:0000313" key="6">
    <source>
        <dbReference type="Proteomes" id="UP000284824"/>
    </source>
</evidence>
<sequence length="251" mass="28104">MKAKTVNPVSCLIFIPTYNERENVEPLTEAILDQGLDCDLLFLDDDSPDGTGSVLDKLAERHPRMTVIHREGKAGIGSAHQAGIAWAYEHGYEWLITMDSDFAHPPEYLPKLLEAAGEGAAVVVGSRYLKRGSLPGWSAGRKMLTHLGHAVTVALLGMPYDATTAFRLYRLGDIPQETFALVRSQGYSFFFESLFVLHVNRFPIRQIPMHLPGRTFGASKMDSREVATSVRFLIQLLGRKLLTPRRLRIRR</sequence>
<dbReference type="GO" id="GO:0004582">
    <property type="term" value="F:dolichyl-phosphate beta-D-mannosyltransferase activity"/>
    <property type="evidence" value="ECO:0007669"/>
    <property type="project" value="InterPro"/>
</dbReference>
<keyword evidence="6" id="KW-1185">Reference proteome</keyword>
<dbReference type="SUPFAM" id="SSF53448">
    <property type="entry name" value="Nucleotide-diphospho-sugar transferases"/>
    <property type="match status" value="1"/>
</dbReference>
<dbReference type="InterPro" id="IPR039528">
    <property type="entry name" value="DPM1-like"/>
</dbReference>
<name>A0A438MFK8_9ACTN</name>